<organism evidence="2 3">
    <name type="scientific">Solanum bulbocastanum</name>
    <name type="common">Wild potato</name>
    <dbReference type="NCBI Taxonomy" id="147425"/>
    <lineage>
        <taxon>Eukaryota</taxon>
        <taxon>Viridiplantae</taxon>
        <taxon>Streptophyta</taxon>
        <taxon>Embryophyta</taxon>
        <taxon>Tracheophyta</taxon>
        <taxon>Spermatophyta</taxon>
        <taxon>Magnoliopsida</taxon>
        <taxon>eudicotyledons</taxon>
        <taxon>Gunneridae</taxon>
        <taxon>Pentapetalae</taxon>
        <taxon>asterids</taxon>
        <taxon>lamiids</taxon>
        <taxon>Solanales</taxon>
        <taxon>Solanaceae</taxon>
        <taxon>Solanoideae</taxon>
        <taxon>Solaneae</taxon>
        <taxon>Solanum</taxon>
    </lineage>
</organism>
<accession>A0AAN8UD64</accession>
<dbReference type="AlphaFoldDB" id="A0AAN8UD64"/>
<comment type="caution">
    <text evidence="2">The sequence shown here is derived from an EMBL/GenBank/DDBJ whole genome shotgun (WGS) entry which is preliminary data.</text>
</comment>
<dbReference type="PANTHER" id="PTHR33240">
    <property type="entry name" value="OS08G0508500 PROTEIN"/>
    <property type="match status" value="1"/>
</dbReference>
<dbReference type="Proteomes" id="UP001371456">
    <property type="component" value="Unassembled WGS sequence"/>
</dbReference>
<name>A0AAN8UD64_SOLBU</name>
<gene>
    <name evidence="2" type="ORF">RDI58_000875</name>
</gene>
<feature type="region of interest" description="Disordered" evidence="1">
    <location>
        <begin position="144"/>
        <end position="169"/>
    </location>
</feature>
<dbReference type="EMBL" id="JBANQN010000001">
    <property type="protein sequence ID" value="KAK6803091.1"/>
    <property type="molecule type" value="Genomic_DNA"/>
</dbReference>
<reference evidence="2 3" key="1">
    <citation type="submission" date="2024-02" db="EMBL/GenBank/DDBJ databases">
        <title>de novo genome assembly of Solanum bulbocastanum strain 11H21.</title>
        <authorList>
            <person name="Hosaka A.J."/>
        </authorList>
    </citation>
    <scope>NUCLEOTIDE SEQUENCE [LARGE SCALE GENOMIC DNA]</scope>
    <source>
        <tissue evidence="2">Young leaves</tissue>
    </source>
</reference>
<feature type="compositionally biased region" description="Basic and acidic residues" evidence="1">
    <location>
        <begin position="145"/>
        <end position="161"/>
    </location>
</feature>
<evidence type="ECO:0000256" key="1">
    <source>
        <dbReference type="SAM" id="MobiDB-lite"/>
    </source>
</evidence>
<evidence type="ECO:0000313" key="2">
    <source>
        <dbReference type="EMBL" id="KAK6803091.1"/>
    </source>
</evidence>
<keyword evidence="3" id="KW-1185">Reference proteome</keyword>
<evidence type="ECO:0000313" key="3">
    <source>
        <dbReference type="Proteomes" id="UP001371456"/>
    </source>
</evidence>
<proteinExistence type="predicted"/>
<dbReference type="PANTHER" id="PTHR33240:SF15">
    <property type="entry name" value="GAG-PRO-LIKE PROTEIN"/>
    <property type="match status" value="1"/>
</dbReference>
<protein>
    <submittedName>
        <fullName evidence="2">Uncharacterized protein</fullName>
    </submittedName>
</protein>
<sequence length="169" mass="19455">MIRIGLSIGDVKSNTLIYVIDAKISYSLLLGHPWVHENGAVPSTLHQYMKFMKDGEVVKTDAAINPFTEMESYFANAKFYLDSRRSNMEEYVEVDSIDLENSKVQWDTIKMSKKRMEEVSIKLSLSKGDMKTNIDDEQPIFCSIPHEHRKEGQPLLEERTNKSTHQGRN</sequence>